<dbReference type="PANTHER" id="PTHR35297:SF11">
    <property type="entry name" value="TRANSMEMBRANE PROTEIN"/>
    <property type="match status" value="1"/>
</dbReference>
<evidence type="ECO:0000256" key="2">
    <source>
        <dbReference type="SAM" id="Phobius"/>
    </source>
</evidence>
<keyword evidence="2" id="KW-0472">Membrane</keyword>
<protein>
    <submittedName>
        <fullName evidence="3">Uncharacterized protein</fullName>
    </submittedName>
</protein>
<dbReference type="AlphaFoldDB" id="A0A368S018"/>
<sequence>MRENGKSMKKQKRIKIRSTSVLLMYTHSHIAGHIPSLARSRGSREAYSGQLLSLAVAQADLFGATSLDSGMQRQLSISAMPKLLPEEAGGGDDDDVEAKPEKAPAPRSTEKERSVHLIPLIIVVCFLLLFLCSRDPSPSDMSSFGNKAGS</sequence>
<dbReference type="OrthoDB" id="783427at2759"/>
<organism evidence="3">
    <name type="scientific">Setaria italica</name>
    <name type="common">Foxtail millet</name>
    <name type="synonym">Panicum italicum</name>
    <dbReference type="NCBI Taxonomy" id="4555"/>
    <lineage>
        <taxon>Eukaryota</taxon>
        <taxon>Viridiplantae</taxon>
        <taxon>Streptophyta</taxon>
        <taxon>Embryophyta</taxon>
        <taxon>Tracheophyta</taxon>
        <taxon>Spermatophyta</taxon>
        <taxon>Magnoliopsida</taxon>
        <taxon>Liliopsida</taxon>
        <taxon>Poales</taxon>
        <taxon>Poaceae</taxon>
        <taxon>PACMAD clade</taxon>
        <taxon>Panicoideae</taxon>
        <taxon>Panicodae</taxon>
        <taxon>Paniceae</taxon>
        <taxon>Cenchrinae</taxon>
        <taxon>Setaria</taxon>
    </lineage>
</organism>
<accession>A0A368S018</accession>
<feature type="transmembrane region" description="Helical" evidence="2">
    <location>
        <begin position="114"/>
        <end position="132"/>
    </location>
</feature>
<proteinExistence type="predicted"/>
<feature type="region of interest" description="Disordered" evidence="1">
    <location>
        <begin position="80"/>
        <end position="110"/>
    </location>
</feature>
<reference evidence="3" key="1">
    <citation type="journal article" date="2012" name="Nat. Biotechnol.">
        <title>Reference genome sequence of the model plant Setaria.</title>
        <authorList>
            <person name="Bennetzen J.L."/>
            <person name="Schmutz J."/>
            <person name="Wang H."/>
            <person name="Percifield R."/>
            <person name="Hawkins J."/>
            <person name="Pontaroli A.C."/>
            <person name="Estep M."/>
            <person name="Feng L."/>
            <person name="Vaughn J.N."/>
            <person name="Grimwood J."/>
            <person name="Jenkins J."/>
            <person name="Barry K."/>
            <person name="Lindquist E."/>
            <person name="Hellsten U."/>
            <person name="Deshpande S."/>
            <person name="Wang X."/>
            <person name="Wu X."/>
            <person name="Mitros T."/>
            <person name="Triplett J."/>
            <person name="Yang X."/>
            <person name="Ye C.Y."/>
            <person name="Mauro-Herrera M."/>
            <person name="Wang L."/>
            <person name="Li P."/>
            <person name="Sharma M."/>
            <person name="Sharma R."/>
            <person name="Ronald P.C."/>
            <person name="Panaud O."/>
            <person name="Kellogg E.A."/>
            <person name="Brutnell T.P."/>
            <person name="Doust A.N."/>
            <person name="Tuskan G.A."/>
            <person name="Rokhsar D."/>
            <person name="Devos K.M."/>
        </authorList>
    </citation>
    <scope>NUCLEOTIDE SEQUENCE [LARGE SCALE GENOMIC DNA]</scope>
    <source>
        <strain evidence="3">Yugu1</strain>
    </source>
</reference>
<gene>
    <name evidence="3" type="ORF">SETIT_7G220600v2</name>
</gene>
<dbReference type="EMBL" id="CM003534">
    <property type="protein sequence ID" value="RCV35190.1"/>
    <property type="molecule type" value="Genomic_DNA"/>
</dbReference>
<reference evidence="3" key="2">
    <citation type="submission" date="2015-07" db="EMBL/GenBank/DDBJ databases">
        <authorList>
            <person name="Noorani M."/>
        </authorList>
    </citation>
    <scope>NUCLEOTIDE SEQUENCE</scope>
    <source>
        <strain evidence="3">Yugu1</strain>
    </source>
</reference>
<feature type="compositionally biased region" description="Basic and acidic residues" evidence="1">
    <location>
        <begin position="97"/>
        <end position="110"/>
    </location>
</feature>
<evidence type="ECO:0000313" key="3">
    <source>
        <dbReference type="EMBL" id="RCV35190.1"/>
    </source>
</evidence>
<dbReference type="PANTHER" id="PTHR35297">
    <property type="entry name" value="PROTEIN, PUTATIVE-RELATED"/>
    <property type="match status" value="1"/>
</dbReference>
<name>A0A368S018_SETIT</name>
<keyword evidence="2" id="KW-1133">Transmembrane helix</keyword>
<keyword evidence="2" id="KW-0812">Transmembrane</keyword>
<evidence type="ECO:0000256" key="1">
    <source>
        <dbReference type="SAM" id="MobiDB-lite"/>
    </source>
</evidence>